<keyword evidence="2" id="KW-1185">Reference proteome</keyword>
<reference evidence="1" key="1">
    <citation type="journal article" date="2020" name="Stud. Mycol.">
        <title>101 Dothideomycetes genomes: a test case for predicting lifestyles and emergence of pathogens.</title>
        <authorList>
            <person name="Haridas S."/>
            <person name="Albert R."/>
            <person name="Binder M."/>
            <person name="Bloem J."/>
            <person name="Labutti K."/>
            <person name="Salamov A."/>
            <person name="Andreopoulos B."/>
            <person name="Baker S."/>
            <person name="Barry K."/>
            <person name="Bills G."/>
            <person name="Bluhm B."/>
            <person name="Cannon C."/>
            <person name="Castanera R."/>
            <person name="Culley D."/>
            <person name="Daum C."/>
            <person name="Ezra D."/>
            <person name="Gonzalez J."/>
            <person name="Henrissat B."/>
            <person name="Kuo A."/>
            <person name="Liang C."/>
            <person name="Lipzen A."/>
            <person name="Lutzoni F."/>
            <person name="Magnuson J."/>
            <person name="Mondo S."/>
            <person name="Nolan M."/>
            <person name="Ohm R."/>
            <person name="Pangilinan J."/>
            <person name="Park H.-J."/>
            <person name="Ramirez L."/>
            <person name="Alfaro M."/>
            <person name="Sun H."/>
            <person name="Tritt A."/>
            <person name="Yoshinaga Y."/>
            <person name="Zwiers L.-H."/>
            <person name="Turgeon B."/>
            <person name="Goodwin S."/>
            <person name="Spatafora J."/>
            <person name="Crous P."/>
            <person name="Grigoriev I."/>
        </authorList>
    </citation>
    <scope>NUCLEOTIDE SEQUENCE</scope>
    <source>
        <strain evidence="1">CBS 122367</strain>
    </source>
</reference>
<evidence type="ECO:0000313" key="1">
    <source>
        <dbReference type="EMBL" id="KAF2681465.1"/>
    </source>
</evidence>
<dbReference type="OrthoDB" id="3799366at2759"/>
<sequence>MASSPMTLLSDPIIRANILDTSRSILKSADEFVDRCYKDIDDFEKRYRKLGVTYHSTQLGARNPRLFDTTETITAFKNAFEITTVEQYHAFFAPVAKFLNLFNEIRNEIWQTDLPEEILRHVDAFTPLKHRIKEEQQKLEGMIQTLRVHVHKVRECDYRVLEEPGEIEDPRHNRPLRPNGE</sequence>
<organism evidence="1 2">
    <name type="scientific">Lentithecium fluviatile CBS 122367</name>
    <dbReference type="NCBI Taxonomy" id="1168545"/>
    <lineage>
        <taxon>Eukaryota</taxon>
        <taxon>Fungi</taxon>
        <taxon>Dikarya</taxon>
        <taxon>Ascomycota</taxon>
        <taxon>Pezizomycotina</taxon>
        <taxon>Dothideomycetes</taxon>
        <taxon>Pleosporomycetidae</taxon>
        <taxon>Pleosporales</taxon>
        <taxon>Massarineae</taxon>
        <taxon>Lentitheciaceae</taxon>
        <taxon>Lentithecium</taxon>
    </lineage>
</organism>
<dbReference type="Proteomes" id="UP000799291">
    <property type="component" value="Unassembled WGS sequence"/>
</dbReference>
<proteinExistence type="predicted"/>
<accession>A0A6G1ITH6</accession>
<dbReference type="EMBL" id="MU005591">
    <property type="protein sequence ID" value="KAF2681465.1"/>
    <property type="molecule type" value="Genomic_DNA"/>
</dbReference>
<evidence type="ECO:0000313" key="2">
    <source>
        <dbReference type="Proteomes" id="UP000799291"/>
    </source>
</evidence>
<protein>
    <submittedName>
        <fullName evidence="1">Uncharacterized protein</fullName>
    </submittedName>
</protein>
<dbReference type="AlphaFoldDB" id="A0A6G1ITH6"/>
<gene>
    <name evidence="1" type="ORF">K458DRAFT_391851</name>
</gene>
<name>A0A6G1ITH6_9PLEO</name>